<dbReference type="EMBL" id="JAJHPV010000009">
    <property type="protein sequence ID" value="MCC6070568.1"/>
    <property type="molecule type" value="Genomic_DNA"/>
</dbReference>
<reference evidence="7 8" key="1">
    <citation type="submission" date="2021-11" db="EMBL/GenBank/DDBJ databases">
        <authorList>
            <person name="Huq M.A."/>
        </authorList>
    </citation>
    <scope>NUCLEOTIDE SEQUENCE [LARGE SCALE GENOMIC DNA]</scope>
    <source>
        <strain evidence="7 8">MAHUQ-52</strain>
    </source>
</reference>
<comment type="similarity">
    <text evidence="6">Belongs to the Vsr family.</text>
</comment>
<dbReference type="CDD" id="cd00221">
    <property type="entry name" value="Vsr"/>
    <property type="match status" value="1"/>
</dbReference>
<dbReference type="Proteomes" id="UP001198701">
    <property type="component" value="Unassembled WGS sequence"/>
</dbReference>
<evidence type="ECO:0000256" key="2">
    <source>
        <dbReference type="ARBA" id="ARBA00022759"/>
    </source>
</evidence>
<keyword evidence="3" id="KW-0227">DNA damage</keyword>
<name>A0ABS8IQV6_9BURK</name>
<dbReference type="SUPFAM" id="SSF52980">
    <property type="entry name" value="Restriction endonuclease-like"/>
    <property type="match status" value="1"/>
</dbReference>
<evidence type="ECO:0000256" key="5">
    <source>
        <dbReference type="ARBA" id="ARBA00023204"/>
    </source>
</evidence>
<dbReference type="InterPro" id="IPR011335">
    <property type="entry name" value="Restrct_endonuc-II-like"/>
</dbReference>
<protein>
    <submittedName>
        <fullName evidence="7">Very short patch repair endonuclease</fullName>
    </submittedName>
</protein>
<accession>A0ABS8IQV6</accession>
<organism evidence="7 8">
    <name type="scientific">Massilia agrisoli</name>
    <dbReference type="NCBI Taxonomy" id="2892444"/>
    <lineage>
        <taxon>Bacteria</taxon>
        <taxon>Pseudomonadati</taxon>
        <taxon>Pseudomonadota</taxon>
        <taxon>Betaproteobacteria</taxon>
        <taxon>Burkholderiales</taxon>
        <taxon>Oxalobacteraceae</taxon>
        <taxon>Telluria group</taxon>
        <taxon>Massilia</taxon>
    </lineage>
</organism>
<keyword evidence="2 7" id="KW-0255">Endonuclease</keyword>
<keyword evidence="1" id="KW-0540">Nuclease</keyword>
<evidence type="ECO:0000256" key="6">
    <source>
        <dbReference type="ARBA" id="ARBA00029466"/>
    </source>
</evidence>
<evidence type="ECO:0000256" key="1">
    <source>
        <dbReference type="ARBA" id="ARBA00022722"/>
    </source>
</evidence>
<sequence>MADSLTPAERSHRMSLIRSSNTKPELLLRRALHAAGVRYRLHKRDLPGKPDLVFGKARTVLFVNGCFWHGHKCPTGHIPKSNSEFWRRKIVANRARDARSIRQLRMAGWKVIVVWECATNPKRLPTTVYRVLESLVKSRTKGIVPASIAATSSRSIRGRPDDAEL</sequence>
<keyword evidence="4" id="KW-0378">Hydrolase</keyword>
<dbReference type="Gene3D" id="3.40.960.10">
    <property type="entry name" value="VSR Endonuclease"/>
    <property type="match status" value="1"/>
</dbReference>
<evidence type="ECO:0000256" key="4">
    <source>
        <dbReference type="ARBA" id="ARBA00022801"/>
    </source>
</evidence>
<dbReference type="GO" id="GO:0004519">
    <property type="term" value="F:endonuclease activity"/>
    <property type="evidence" value="ECO:0007669"/>
    <property type="project" value="UniProtKB-KW"/>
</dbReference>
<dbReference type="RefSeq" id="WP_267869562.1">
    <property type="nucleotide sequence ID" value="NZ_JAJHPV010000009.1"/>
</dbReference>
<keyword evidence="8" id="KW-1185">Reference proteome</keyword>
<dbReference type="Pfam" id="PF03852">
    <property type="entry name" value="Vsr"/>
    <property type="match status" value="1"/>
</dbReference>
<dbReference type="NCBIfam" id="TIGR00632">
    <property type="entry name" value="vsr"/>
    <property type="match status" value="1"/>
</dbReference>
<evidence type="ECO:0000256" key="3">
    <source>
        <dbReference type="ARBA" id="ARBA00022763"/>
    </source>
</evidence>
<gene>
    <name evidence="7" type="ORF">LMJ30_06295</name>
</gene>
<proteinExistence type="inferred from homology"/>
<keyword evidence="5" id="KW-0234">DNA repair</keyword>
<evidence type="ECO:0000313" key="8">
    <source>
        <dbReference type="Proteomes" id="UP001198701"/>
    </source>
</evidence>
<evidence type="ECO:0000313" key="7">
    <source>
        <dbReference type="EMBL" id="MCC6070568.1"/>
    </source>
</evidence>
<dbReference type="InterPro" id="IPR004603">
    <property type="entry name" value="DNA_mismatch_endonuc_vsr"/>
</dbReference>
<comment type="caution">
    <text evidence="7">The sequence shown here is derived from an EMBL/GenBank/DDBJ whole genome shotgun (WGS) entry which is preliminary data.</text>
</comment>